<evidence type="ECO:0000313" key="2">
    <source>
        <dbReference type="EMBL" id="VFU49538.1"/>
    </source>
</evidence>
<accession>A0A6N2M7M0</accession>
<organism evidence="2">
    <name type="scientific">Salix viminalis</name>
    <name type="common">Common osier</name>
    <name type="synonym">Basket willow</name>
    <dbReference type="NCBI Taxonomy" id="40686"/>
    <lineage>
        <taxon>Eukaryota</taxon>
        <taxon>Viridiplantae</taxon>
        <taxon>Streptophyta</taxon>
        <taxon>Embryophyta</taxon>
        <taxon>Tracheophyta</taxon>
        <taxon>Spermatophyta</taxon>
        <taxon>Magnoliopsida</taxon>
        <taxon>eudicotyledons</taxon>
        <taxon>Gunneridae</taxon>
        <taxon>Pentapetalae</taxon>
        <taxon>rosids</taxon>
        <taxon>fabids</taxon>
        <taxon>Malpighiales</taxon>
        <taxon>Salicaceae</taxon>
        <taxon>Saliceae</taxon>
        <taxon>Salix</taxon>
    </lineage>
</organism>
<gene>
    <name evidence="2" type="ORF">SVIM_LOCUS326506</name>
</gene>
<proteinExistence type="predicted"/>
<reference evidence="2" key="1">
    <citation type="submission" date="2019-03" db="EMBL/GenBank/DDBJ databases">
        <authorList>
            <person name="Mank J."/>
            <person name="Almeida P."/>
        </authorList>
    </citation>
    <scope>NUCLEOTIDE SEQUENCE</scope>
    <source>
        <strain evidence="2">78183</strain>
    </source>
</reference>
<sequence length="94" mass="10618">MFSDDMERDSARIPTPFLLYIKTFSSCMIPSDPSSILYQNAFHEKLRIFPLTSFKWSVFTVNPEDMRGDSQPVIPSPNVDETKGSELDGAVLLT</sequence>
<dbReference type="EMBL" id="CAADRP010001707">
    <property type="protein sequence ID" value="VFU49538.1"/>
    <property type="molecule type" value="Genomic_DNA"/>
</dbReference>
<feature type="region of interest" description="Disordered" evidence="1">
    <location>
        <begin position="67"/>
        <end position="94"/>
    </location>
</feature>
<name>A0A6N2M7M0_SALVM</name>
<evidence type="ECO:0000256" key="1">
    <source>
        <dbReference type="SAM" id="MobiDB-lite"/>
    </source>
</evidence>
<protein>
    <submittedName>
        <fullName evidence="2">Uncharacterized protein</fullName>
    </submittedName>
</protein>
<dbReference type="AlphaFoldDB" id="A0A6N2M7M0"/>